<name>A0A6A3HY35_9STRA</name>
<evidence type="ECO:0000313" key="1">
    <source>
        <dbReference type="EMBL" id="KAE8975586.1"/>
    </source>
</evidence>
<keyword evidence="3" id="KW-1185">Reference proteome</keyword>
<dbReference type="AlphaFoldDB" id="A0A6A3HY35"/>
<protein>
    <submittedName>
        <fullName evidence="1">Uncharacterized protein</fullName>
    </submittedName>
</protein>
<dbReference type="Proteomes" id="UP000434957">
    <property type="component" value="Unassembled WGS sequence"/>
</dbReference>
<sequence length="70" mass="8049">MTPRMRDVVDDHLKAGATPLGCLFALEKKYDDNPEMLRELPTATHIKSRGNYLRNKAENGWFVPTYTKLL</sequence>
<organism evidence="1 4">
    <name type="scientific">Phytophthora rubi</name>
    <dbReference type="NCBI Taxonomy" id="129364"/>
    <lineage>
        <taxon>Eukaryota</taxon>
        <taxon>Sar</taxon>
        <taxon>Stramenopiles</taxon>
        <taxon>Oomycota</taxon>
        <taxon>Peronosporomycetes</taxon>
        <taxon>Peronosporales</taxon>
        <taxon>Peronosporaceae</taxon>
        <taxon>Phytophthora</taxon>
    </lineage>
</organism>
<dbReference type="EMBL" id="QXFT01003409">
    <property type="protein sequence ID" value="KAE9286100.1"/>
    <property type="molecule type" value="Genomic_DNA"/>
</dbReference>
<comment type="caution">
    <text evidence="1">The sequence shown here is derived from an EMBL/GenBank/DDBJ whole genome shotgun (WGS) entry which is preliminary data.</text>
</comment>
<dbReference type="Proteomes" id="UP000435112">
    <property type="component" value="Unassembled WGS sequence"/>
</dbReference>
<reference evidence="1 4" key="1">
    <citation type="submission" date="2018-09" db="EMBL/GenBank/DDBJ databases">
        <title>Genomic investigation of the strawberry pathogen Phytophthora fragariae indicates pathogenicity is determined by transcriptional variation in three key races.</title>
        <authorList>
            <person name="Adams T.M."/>
            <person name="Armitage A.D."/>
            <person name="Sobczyk M.K."/>
            <person name="Bates H.J."/>
            <person name="Dunwell J.M."/>
            <person name="Nellist C.F."/>
            <person name="Harrison R.J."/>
        </authorList>
    </citation>
    <scope>NUCLEOTIDE SEQUENCE [LARGE SCALE GENOMIC DNA]</scope>
    <source>
        <strain evidence="1 4">SCRP324</strain>
        <strain evidence="2 3">SCRP333</strain>
    </source>
</reference>
<evidence type="ECO:0000313" key="2">
    <source>
        <dbReference type="EMBL" id="KAE9286100.1"/>
    </source>
</evidence>
<proteinExistence type="predicted"/>
<evidence type="ECO:0000313" key="3">
    <source>
        <dbReference type="Proteomes" id="UP000434957"/>
    </source>
</evidence>
<accession>A0A6A3HY35</accession>
<evidence type="ECO:0000313" key="4">
    <source>
        <dbReference type="Proteomes" id="UP000435112"/>
    </source>
</evidence>
<dbReference type="EMBL" id="QXFU01003413">
    <property type="protein sequence ID" value="KAE8975586.1"/>
    <property type="molecule type" value="Genomic_DNA"/>
</dbReference>
<gene>
    <name evidence="1" type="ORF">PR002_g25567</name>
    <name evidence="2" type="ORF">PR003_g26406</name>
</gene>